<evidence type="ECO:0000256" key="1">
    <source>
        <dbReference type="SAM" id="Phobius"/>
    </source>
</evidence>
<reference evidence="2" key="1">
    <citation type="submission" date="2019-08" db="EMBL/GenBank/DDBJ databases">
        <authorList>
            <person name="Zhou D."/>
            <person name="Chen F."/>
        </authorList>
    </citation>
    <scope>NUCLEOTIDE SEQUENCE</scope>
    <source>
        <strain evidence="2">150716811</strain>
        <plasmid evidence="2">p716811-VIM</plasmid>
    </source>
</reference>
<keyword evidence="1" id="KW-0812">Transmembrane</keyword>
<keyword evidence="1" id="KW-0472">Membrane</keyword>
<feature type="transmembrane region" description="Helical" evidence="1">
    <location>
        <begin position="89"/>
        <end position="108"/>
    </location>
</feature>
<evidence type="ECO:0000313" key="2">
    <source>
        <dbReference type="EMBL" id="QFX76607.1"/>
    </source>
</evidence>
<organism evidence="2">
    <name type="scientific">Pseudomonas putida</name>
    <name type="common">Arthrobacter siderocapsulatus</name>
    <dbReference type="NCBI Taxonomy" id="303"/>
    <lineage>
        <taxon>Bacteria</taxon>
        <taxon>Pseudomonadati</taxon>
        <taxon>Pseudomonadota</taxon>
        <taxon>Gammaproteobacteria</taxon>
        <taxon>Pseudomonadales</taxon>
        <taxon>Pseudomonadaceae</taxon>
        <taxon>Pseudomonas</taxon>
    </lineage>
</organism>
<sequence>MSDFDSSSEYLARAADSAGEGRLTFRSVFLGLVVLYVVIAAVSIGVLIFKVPVSAEELQHATWLVFSPPIYTAIFGALSGLWLLLYMQMIRPMTLGLGVLMVSFVAGVSSSPSVSFRSAVLAGEAKIGCYEYANHTCSDIQGLSSSPASLHQSGRAARHLIIPVEVMAFLRAPFDVFRADRLNHMLDRQRLELAEEIHKGLMNQPYTLPTPLTTHQTGEHHE</sequence>
<name>A0A6B7PZZ3_PSEPU</name>
<feature type="transmembrane region" description="Helical" evidence="1">
    <location>
        <begin position="61"/>
        <end position="83"/>
    </location>
</feature>
<accession>A0A6B7PZZ3</accession>
<geneLocation type="plasmid" evidence="2">
    <name>p716811-VIM</name>
</geneLocation>
<dbReference type="EMBL" id="MN310372">
    <property type="protein sequence ID" value="QFX76607.1"/>
    <property type="molecule type" value="Genomic_DNA"/>
</dbReference>
<keyword evidence="1" id="KW-1133">Transmembrane helix</keyword>
<feature type="transmembrane region" description="Helical" evidence="1">
    <location>
        <begin position="28"/>
        <end position="49"/>
    </location>
</feature>
<dbReference type="RefSeq" id="WP_181718122.1">
    <property type="nucleotide sequence ID" value="NZ_JALKHN010000002.1"/>
</dbReference>
<keyword evidence="2" id="KW-0614">Plasmid</keyword>
<evidence type="ECO:0008006" key="3">
    <source>
        <dbReference type="Google" id="ProtNLM"/>
    </source>
</evidence>
<dbReference type="AlphaFoldDB" id="A0A6B7PZZ3"/>
<protein>
    <recommendedName>
        <fullName evidence="3">Transmembrane protein</fullName>
    </recommendedName>
</protein>
<proteinExistence type="predicted"/>